<proteinExistence type="predicted"/>
<organism evidence="2">
    <name type="scientific">marine sediment metagenome</name>
    <dbReference type="NCBI Taxonomy" id="412755"/>
    <lineage>
        <taxon>unclassified sequences</taxon>
        <taxon>metagenomes</taxon>
        <taxon>ecological metagenomes</taxon>
    </lineage>
</organism>
<gene>
    <name evidence="2" type="ORF">LCGC14_2317290</name>
</gene>
<accession>A0A0F9CJ24</accession>
<evidence type="ECO:0000256" key="1">
    <source>
        <dbReference type="SAM" id="Coils"/>
    </source>
</evidence>
<dbReference type="AlphaFoldDB" id="A0A0F9CJ24"/>
<protein>
    <submittedName>
        <fullName evidence="2">Uncharacterized protein</fullName>
    </submittedName>
</protein>
<dbReference type="EMBL" id="LAZR01033021">
    <property type="protein sequence ID" value="KKL49258.1"/>
    <property type="molecule type" value="Genomic_DNA"/>
</dbReference>
<sequence length="228" mass="25809">ALRATFVALADFIGLKFQNAIFGGLNIAVQEAEVRLGRALERLTKVKEEKKPKKIEVKKEAKEKKKEEIKEEIKEGLKRRPGRIIVESKLANEILNSILKSSQEVVRSGDRGNELFKRFNQLIEQQSEKTAEEFAKKGIRESRVERGLAPGARRLSEGIEDIEIDRKFLLESQKQSRKLLEEVTREISEAALNLDAAAALAFSSKQLNESLKRLRDSLAGTKNRSARQ</sequence>
<evidence type="ECO:0000313" key="2">
    <source>
        <dbReference type="EMBL" id="KKL49258.1"/>
    </source>
</evidence>
<comment type="caution">
    <text evidence="2">The sequence shown here is derived from an EMBL/GenBank/DDBJ whole genome shotgun (WGS) entry which is preliminary data.</text>
</comment>
<feature type="non-terminal residue" evidence="2">
    <location>
        <position position="1"/>
    </location>
</feature>
<feature type="coiled-coil region" evidence="1">
    <location>
        <begin position="29"/>
        <end position="79"/>
    </location>
</feature>
<feature type="coiled-coil region" evidence="1">
    <location>
        <begin position="180"/>
        <end position="224"/>
    </location>
</feature>
<reference evidence="2" key="1">
    <citation type="journal article" date="2015" name="Nature">
        <title>Complex archaea that bridge the gap between prokaryotes and eukaryotes.</title>
        <authorList>
            <person name="Spang A."/>
            <person name="Saw J.H."/>
            <person name="Jorgensen S.L."/>
            <person name="Zaremba-Niedzwiedzka K."/>
            <person name="Martijn J."/>
            <person name="Lind A.E."/>
            <person name="van Eijk R."/>
            <person name="Schleper C."/>
            <person name="Guy L."/>
            <person name="Ettema T.J."/>
        </authorList>
    </citation>
    <scope>NUCLEOTIDE SEQUENCE</scope>
</reference>
<keyword evidence="1" id="KW-0175">Coiled coil</keyword>
<name>A0A0F9CJ24_9ZZZZ</name>